<proteinExistence type="inferred from homology"/>
<comment type="catalytic activity">
    <reaction evidence="19">
        <text>L-seryl-[protein] + ATP = O-phospho-L-seryl-[protein] + ADP + H(+)</text>
        <dbReference type="Rhea" id="RHEA:17989"/>
        <dbReference type="Rhea" id="RHEA-COMP:9863"/>
        <dbReference type="Rhea" id="RHEA-COMP:11604"/>
        <dbReference type="ChEBI" id="CHEBI:15378"/>
        <dbReference type="ChEBI" id="CHEBI:29999"/>
        <dbReference type="ChEBI" id="CHEBI:30616"/>
        <dbReference type="ChEBI" id="CHEBI:83421"/>
        <dbReference type="ChEBI" id="CHEBI:456216"/>
        <dbReference type="EC" id="2.7.11.1"/>
    </reaction>
</comment>
<dbReference type="PROSITE" id="PS51189">
    <property type="entry name" value="FAT"/>
    <property type="match status" value="1"/>
</dbReference>
<evidence type="ECO:0000256" key="13">
    <source>
        <dbReference type="ARBA" id="ARBA00022840"/>
    </source>
</evidence>
<evidence type="ECO:0000256" key="15">
    <source>
        <dbReference type="ARBA" id="ARBA00022895"/>
    </source>
</evidence>
<evidence type="ECO:0000313" key="27">
    <source>
        <dbReference type="Proteomes" id="UP000190776"/>
    </source>
</evidence>
<keyword evidence="15 20" id="KW-0779">Telomere</keyword>
<dbReference type="PANTHER" id="PTHR37079:SF4">
    <property type="entry name" value="SERINE_THREONINE-PROTEIN KINASE ATM"/>
    <property type="match status" value="1"/>
</dbReference>
<evidence type="ECO:0000256" key="5">
    <source>
        <dbReference type="ARBA" id="ARBA00012513"/>
    </source>
</evidence>
<dbReference type="Gene3D" id="1.10.1070.11">
    <property type="entry name" value="Phosphatidylinositol 3-/4-kinase, catalytic domain"/>
    <property type="match status" value="1"/>
</dbReference>
<keyword evidence="28" id="KW-1185">Reference proteome</keyword>
<dbReference type="InterPro" id="IPR016024">
    <property type="entry name" value="ARM-type_fold"/>
</dbReference>
<dbReference type="PROSITE" id="PS00916">
    <property type="entry name" value="PI3_4_KINASE_2"/>
    <property type="match status" value="1"/>
</dbReference>
<dbReference type="Pfam" id="PF02260">
    <property type="entry name" value="FATC"/>
    <property type="match status" value="1"/>
</dbReference>
<keyword evidence="13 20" id="KW-0067">ATP-binding</keyword>
<dbReference type="Proteomes" id="UP001430584">
    <property type="component" value="Unassembled WGS sequence"/>
</dbReference>
<evidence type="ECO:0000259" key="23">
    <source>
        <dbReference type="PROSITE" id="PS51189"/>
    </source>
</evidence>
<dbReference type="OrthoDB" id="381190at2759"/>
<dbReference type="EMBL" id="MSZU01000111">
    <property type="protein sequence ID" value="OMP83175.1"/>
    <property type="molecule type" value="Genomic_DNA"/>
</dbReference>
<keyword evidence="12 20" id="KW-0418">Kinase</keyword>
<comment type="similarity">
    <text evidence="3 20">Belongs to the PI3/PI4-kinase family. ATM subfamily.</text>
</comment>
<dbReference type="PANTHER" id="PTHR37079">
    <property type="entry name" value="SERINE/THREONINE-PROTEIN KINASE ATM"/>
    <property type="match status" value="1"/>
</dbReference>
<gene>
    <name evidence="25" type="primary">TEL1</name>
    <name evidence="26" type="ORF">BK809_0004556</name>
    <name evidence="25" type="ORF">SLS55_002581</name>
</gene>
<keyword evidence="11 20" id="KW-0227">DNA damage</keyword>
<keyword evidence="7 20" id="KW-0158">Chromosome</keyword>
<protein>
    <recommendedName>
        <fullName evidence="6 20">Serine/threonine-protein kinase Tel1</fullName>
        <ecNumber evidence="5 20">2.7.11.1</ecNumber>
    </recommendedName>
</protein>
<keyword evidence="8 20" id="KW-0723">Serine/threonine-protein kinase</keyword>
<keyword evidence="9 20" id="KW-0808">Transferase</keyword>
<evidence type="ECO:0000256" key="6">
    <source>
        <dbReference type="ARBA" id="ARBA00014619"/>
    </source>
</evidence>
<evidence type="ECO:0000256" key="18">
    <source>
        <dbReference type="ARBA" id="ARBA00047899"/>
    </source>
</evidence>
<feature type="domain" description="FATC" evidence="24">
    <location>
        <begin position="2990"/>
        <end position="3022"/>
    </location>
</feature>
<dbReference type="GO" id="GO:0006325">
    <property type="term" value="P:chromatin organization"/>
    <property type="evidence" value="ECO:0007669"/>
    <property type="project" value="UniProtKB-KW"/>
</dbReference>
<feature type="domain" description="FAT" evidence="23">
    <location>
        <begin position="1922"/>
        <end position="2524"/>
    </location>
</feature>
<dbReference type="InterPro" id="IPR036940">
    <property type="entry name" value="PI3/4_kinase_cat_sf"/>
</dbReference>
<dbReference type="STRING" id="420778.A0A1S8B6P1"/>
<evidence type="ECO:0000256" key="10">
    <source>
        <dbReference type="ARBA" id="ARBA00022741"/>
    </source>
</evidence>
<dbReference type="Pfam" id="PF11640">
    <property type="entry name" value="TAN"/>
    <property type="match status" value="1"/>
</dbReference>
<evidence type="ECO:0000256" key="21">
    <source>
        <dbReference type="SAM" id="MobiDB-lite"/>
    </source>
</evidence>
<dbReference type="PROSITE" id="PS51190">
    <property type="entry name" value="FATC"/>
    <property type="match status" value="1"/>
</dbReference>
<feature type="compositionally biased region" description="Gly residues" evidence="21">
    <location>
        <begin position="2928"/>
        <end position="2941"/>
    </location>
</feature>
<dbReference type="InterPro" id="IPR018936">
    <property type="entry name" value="PI3/4_kinase_CS"/>
</dbReference>
<dbReference type="InterPro" id="IPR038980">
    <property type="entry name" value="ATM_plant"/>
</dbReference>
<keyword evidence="16 20" id="KW-0539">Nucleus</keyword>
<dbReference type="PROSITE" id="PS50290">
    <property type="entry name" value="PI3_4_KINASE_3"/>
    <property type="match status" value="1"/>
</dbReference>
<evidence type="ECO:0000256" key="19">
    <source>
        <dbReference type="ARBA" id="ARBA00048679"/>
    </source>
</evidence>
<dbReference type="SMART" id="SM01342">
    <property type="entry name" value="TAN"/>
    <property type="match status" value="1"/>
</dbReference>
<evidence type="ECO:0000256" key="1">
    <source>
        <dbReference type="ARBA" id="ARBA00004123"/>
    </source>
</evidence>
<evidence type="ECO:0000256" key="4">
    <source>
        <dbReference type="ARBA" id="ARBA00011370"/>
    </source>
</evidence>
<dbReference type="InterPro" id="IPR003152">
    <property type="entry name" value="FATC_dom"/>
</dbReference>
<dbReference type="SUPFAM" id="SSF48371">
    <property type="entry name" value="ARM repeat"/>
    <property type="match status" value="2"/>
</dbReference>
<evidence type="ECO:0000256" key="14">
    <source>
        <dbReference type="ARBA" id="ARBA00022853"/>
    </source>
</evidence>
<dbReference type="GO" id="GO:0005524">
    <property type="term" value="F:ATP binding"/>
    <property type="evidence" value="ECO:0007669"/>
    <property type="project" value="UniProtKB-KW"/>
</dbReference>
<keyword evidence="14 20" id="KW-0156">Chromatin regulator</keyword>
<reference evidence="26 27" key="1">
    <citation type="submission" date="2017-01" db="EMBL/GenBank/DDBJ databases">
        <title>Draft genome sequence of Diplodia seriata F98.1, a fungal species involved in grapevine trunk diseases.</title>
        <authorList>
            <person name="Robert-Siegwald G."/>
            <person name="Vallet J."/>
            <person name="Abou-Mansour E."/>
            <person name="Xu J."/>
            <person name="Rey P."/>
            <person name="Bertsch C."/>
            <person name="Rego C."/>
            <person name="Larignon P."/>
            <person name="Fontaine F."/>
            <person name="Lebrun M.-H."/>
        </authorList>
    </citation>
    <scope>NUCLEOTIDE SEQUENCE [LARGE SCALE GENOMIC DNA]</scope>
    <source>
        <strain evidence="26 27">F98.1</strain>
    </source>
</reference>
<dbReference type="GeneID" id="92006666"/>
<comment type="caution">
    <text evidence="26">The sequence shown here is derived from an EMBL/GenBank/DDBJ whole genome shotgun (WGS) entry which is preliminary data.</text>
</comment>
<feature type="region of interest" description="Disordered" evidence="21">
    <location>
        <begin position="2911"/>
        <end position="2954"/>
    </location>
</feature>
<evidence type="ECO:0000313" key="28">
    <source>
        <dbReference type="Proteomes" id="UP001430584"/>
    </source>
</evidence>
<evidence type="ECO:0000259" key="24">
    <source>
        <dbReference type="PROSITE" id="PS51190"/>
    </source>
</evidence>
<evidence type="ECO:0000256" key="17">
    <source>
        <dbReference type="ARBA" id="ARBA00025079"/>
    </source>
</evidence>
<evidence type="ECO:0000256" key="8">
    <source>
        <dbReference type="ARBA" id="ARBA00022527"/>
    </source>
</evidence>
<evidence type="ECO:0000256" key="7">
    <source>
        <dbReference type="ARBA" id="ARBA00022454"/>
    </source>
</evidence>
<dbReference type="SMART" id="SM01343">
    <property type="entry name" value="FATC"/>
    <property type="match status" value="1"/>
</dbReference>
<dbReference type="InterPro" id="IPR044107">
    <property type="entry name" value="PIKKc_ATM"/>
</dbReference>
<evidence type="ECO:0000313" key="25">
    <source>
        <dbReference type="EMBL" id="KAL0263600.1"/>
    </source>
</evidence>
<dbReference type="Proteomes" id="UP000190776">
    <property type="component" value="Unassembled WGS sequence"/>
</dbReference>
<dbReference type="GO" id="GO:0000781">
    <property type="term" value="C:chromosome, telomeric region"/>
    <property type="evidence" value="ECO:0007669"/>
    <property type="project" value="UniProtKB-SubCell"/>
</dbReference>
<feature type="region of interest" description="Disordered" evidence="21">
    <location>
        <begin position="893"/>
        <end position="916"/>
    </location>
</feature>
<name>A0A1S8B6P1_9PEZI</name>
<evidence type="ECO:0000256" key="9">
    <source>
        <dbReference type="ARBA" id="ARBA00022679"/>
    </source>
</evidence>
<dbReference type="GO" id="GO:0005634">
    <property type="term" value="C:nucleus"/>
    <property type="evidence" value="ECO:0007669"/>
    <property type="project" value="UniProtKB-SubCell"/>
</dbReference>
<keyword evidence="10 20" id="KW-0547">Nucleotide-binding</keyword>
<dbReference type="InterPro" id="IPR014009">
    <property type="entry name" value="PIK_FAT"/>
</dbReference>
<feature type="domain" description="PI3K/PI4K catalytic" evidence="22">
    <location>
        <begin position="2629"/>
        <end position="2942"/>
    </location>
</feature>
<comment type="subcellular location">
    <subcellularLocation>
        <location evidence="2 20">Chromosome</location>
        <location evidence="2 20">Telomere</location>
    </subcellularLocation>
    <subcellularLocation>
        <location evidence="1 20">Nucleus</location>
    </subcellularLocation>
</comment>
<sequence length="3022" mass="339750">MAGTKRDPLAEELIQALGRMPQKTRPFGAPLTYRIENMVATTKVAETDEAQNEFKHKLTQCTKSGVSGRKSLTSKGYEAVLARLAEHVVDSRSQWLRVTPEQLAAGNKRHVGKVKRMLPALLDCTRFVIEAGVLTIRYKAARSVIHHIMQTLPAPSTGYVEPLLASYAKCLRLILEYPPHVEHLSMESGDIVEFCLEAVSTLAPNSQPPVGTNRYGTPRMTPEPSVDASTGHFSQRQSPSSHAAVDDLVASIKYLATAPNAPMLDQTLAIVPTLTSWLSSSRSVALAHVDAFVAINAVLSRTCLDSISSTQHAIRHLLPVLRHHWSSKLTSLKDEMITTLILCRGHIHRMLREARDDVEDLRIDLENLIEAMHAEYVRRVEREQLQLEDIRLRCASEYPYDESPFSLPVFRLRPGNARSEHCWTVLFFVVDLANALQSSRSQVDRSIGQGVQETPSKRRRTSDYLQDYLRQLSSPQPSEKIFALQVIAFIVQQVRLAAEDVRLVLEKLTSRLSDGNPAISSWAMLGTASCAVQLASSSPELRELWTTVWQLCSRNVTTGSTCRAAAHSMDVILRLGLVEFGSIAEIVEAMISSVELRGPAVLSESCCSLWLTMFDVRSSESPHSSHVTIDRMLRWLFLKWTPSKCGRFGTSASSMVALIEGPGNFYDRSQSTQRSNHYDAWDIVRMLFMSTDRLPPPHSGRPVCSLGPLALAFIRASHYSRLADYLLLSPREENFLVQPRVVSGTISNVQHNRSVPADGVILDFCVPEMERTSKQFKDAASERAQSFSTDMIRTISIFCVVCSQLSTSINGIPSERSKELERSTTVLAKSLASFISRPDCDPLHVDAVLEVIAPSLPNIASVDSLGSDLFKKLGINSLISFFSEALENCQRPKEPVESMDIDDFDSQTSNRVAKGETSSLPRDDLLAALSANATRTALSATLILLASAIETLHEDDDEALDPESSDSRIPEAFQRHIIALPAGEFLMCKRLISDILASPLLLTNEDGNALLRAVAEKLLFVYEYEHSEVVLGFCVEVMRGTALVWTDRESQAYNVGADVYEWLIRALKRRVASPAVQIKMADLFQKLLQIQQDYTQLAGMRQPSVRTSLFLMLQSGSSPVKFHTIELLSEIFDYFILSKHEAVFDDVQAHLPSNQDSTEEMALRLLGLARMGAAWPTLLRKSVYHIFEAGGLVKASVGHAARCIQMISRSLDLESSKSVFELFAPQIFYTWMGANQRLEDIPYSIFGYESLGALLGDSQDEVYGQLAMRNNEEEVPVVLEALKVSQKDLAERNFFKAAGYAIAWDQCRGRGSQRDSAAQNNEKALRALLGDNTYKNLLAQQFPCVLAVLISTMEEIELVGKSIHRFPEFQRVDDALTEMQNLGSSSLSLPADQQPLFQAKHIFEEIKRLCRRTGYDHANFWTPDCFVYVMRYLLDKIHPALGSLYACSIIRKIRFLVALAGPIAFGTYPLQMTLSSLRPFLTDAQCAEDTLGIVRYLLHHGKQHLMDQLSFVAGNSISILISLRLFLSSSQDSTTQESQHLATMQKAQEFDEWFCSFLESYVQELLASTSSRSTKASLELFQSMVRAARDVRAAGNAVKGTPESTLLMSLLKDESSEKRLLNDPSQELAYSLLCQEFQLPSSFREDMLGDSEMAARYVTQVWKSSQRANNSKQYLLWAARVLGRSYGATGEVHESLRKALREKNGVNLRGRKSRSSRMLIVDNLAALLQGDDARKAGLAERTLREILSAKDQEQPGHLEQLEEIKQVLPRALVLGLTMNGAFKIPLYQPISNNKGVRSTAFPQISKKLSVWISDLCISLANSTPEDRVVSALPKCLSEIPSLSEQLFPYILHLALERDISSDETLKGTISEAYRKWFEQERDGDVPYLKALLRSVLYIRTQRMPSENNISERIHWLDIDYLHASKAAARCGMHRAALLLAETHASQPVKTSRRSSVLSHQNSVPLDLQLSIYTNLDEPDSFYGAEQEPSLESVLNRLDYESDGFKGLLFHGAKMDSEMRRNKRVSPSDSTGVVRDLAMLNLNSLTHAISSNEDIRDSGDNLNQTLEVAQKLEQWDIRAPSFKKCEAAAVYKAFQGMSMSTDLVSVRKNLDHSFLETIETCIEPNASARTLQSSLRSFAVLNEIDEIMTAKHSEELKDAWSAIKWRTIWMREARMEDVRPILSARETLWSMLSKTPSLQAIVNTEPRQLREREADALINGSGVYRRHHALQELLASATYLADIVPSCREVGYEIGTGAKYEVARVLWDQGEKNTSIRMLQQLEDQTKNRKDPTIARTILLTKLGQYTAEARLKKPEEIMKQYMEPAIRELKSNTKGPVAGQAFHAFASFCDQQLQSPELLEDQNRMRLLAERKEADALEYDRMASAQRSKNARDYYRGQARRARKWFNMDMQEAQKLGDSRVAFLRQSLENYLLALQACDGYDNDVFRMFSLWLEYSHLALANHAVSKYIQPVPSSKFVVLMNQLSSRLQNESSDFQQILSSLVFRICKDHPYHGMNHIYASSYTEKSTKDETVKSRYEATKNIGRQLKADKSSHEMWDRISKANTIYNDLAMFVDTNMFKMGRDYELQRYPISKKLMTAVPGLRVPPLTMHIPVQSSADYRDVPKIHRFKSTMGIANGLSQPKIVTAIADDGQPFKQLYKSGNDDLRQDAIMEQVFEHVSQLLRNHMATRLRNLNIRTYKVVPLTHRSGVIEFVQNTMPLMNYLDGAHQTYHPKDWNQSQCRKKITDISTHTHEERLKVYREVCRNFNPVLRYFFLERFEDPDDWFEKRLAYTRSTAAISILGHVLGLGDRHCHNILLDQQSGEAVHIDLGVAFEAGRVLPVPEVVPFRLTRDVVDAMGYSGVEGVFRRCCEFTLDTLRDERDSIMTILNVLRYDPLYSWSVSPLKAKKMQEEAQKEAEGNNNKSEGGAVGRSGENNGGGTTTVSEDPSGADDVGEQRFLLEIPTKRKEDEEVQGEAGRALSVVERKLSKALSSAAAVAELIQQATDERNLAVLYSGWSAWC</sequence>
<dbReference type="FunFam" id="3.30.1010.10:FF:000019">
    <property type="entry name" value="Serine/threonine-protein kinase Tel1"/>
    <property type="match status" value="1"/>
</dbReference>
<dbReference type="GO" id="GO:0006281">
    <property type="term" value="P:DNA repair"/>
    <property type="evidence" value="ECO:0007669"/>
    <property type="project" value="InterPro"/>
</dbReference>
<dbReference type="InterPro" id="IPR011009">
    <property type="entry name" value="Kinase-like_dom_sf"/>
</dbReference>
<accession>A0A1S8B6P1</accession>
<evidence type="ECO:0000256" key="11">
    <source>
        <dbReference type="ARBA" id="ARBA00022763"/>
    </source>
</evidence>
<dbReference type="InterPro" id="IPR000403">
    <property type="entry name" value="PI3/4_kinase_cat_dom"/>
</dbReference>
<dbReference type="SUPFAM" id="SSF56112">
    <property type="entry name" value="Protein kinase-like (PK-like)"/>
    <property type="match status" value="1"/>
</dbReference>
<evidence type="ECO:0000259" key="22">
    <source>
        <dbReference type="PROSITE" id="PS50290"/>
    </source>
</evidence>
<comment type="function">
    <text evidence="17 20">Serine/threonine protein kinase which activates checkpoint signaling upon genotoxic stresses such as ionizing radiation (IR), ultraviolet light (UV), or DNA replication stalling, thereby acting as a DNA damage sensor. Recognizes the substrate consensus sequence [ST]-Q. Phosphorylates histone H2A to form H2AS128ph (gamma-H2A) at sites of DNA damage, involved in the regulation of DNA damage response mechanism. Required for the control of telomere length and genome stability.</text>
</comment>
<dbReference type="EC" id="2.7.11.1" evidence="5 20"/>
<dbReference type="GO" id="GO:0004674">
    <property type="term" value="F:protein serine/threonine kinase activity"/>
    <property type="evidence" value="ECO:0007669"/>
    <property type="project" value="UniProtKB-KW"/>
</dbReference>
<dbReference type="InterPro" id="IPR021668">
    <property type="entry name" value="TAN"/>
</dbReference>
<evidence type="ECO:0000256" key="12">
    <source>
        <dbReference type="ARBA" id="ARBA00022777"/>
    </source>
</evidence>
<dbReference type="CDD" id="cd05171">
    <property type="entry name" value="PIKKc_ATM"/>
    <property type="match status" value="1"/>
</dbReference>
<dbReference type="GO" id="GO:0035556">
    <property type="term" value="P:intracellular signal transduction"/>
    <property type="evidence" value="ECO:0007669"/>
    <property type="project" value="UniProtKB-ARBA"/>
</dbReference>
<comment type="subunit">
    <text evidence="4">Associates with DNA double-strand breaks.</text>
</comment>
<evidence type="ECO:0000256" key="3">
    <source>
        <dbReference type="ARBA" id="ARBA00010769"/>
    </source>
</evidence>
<feature type="compositionally biased region" description="Polar residues" evidence="21">
    <location>
        <begin position="906"/>
        <end position="916"/>
    </location>
</feature>
<evidence type="ECO:0000256" key="16">
    <source>
        <dbReference type="ARBA" id="ARBA00023242"/>
    </source>
</evidence>
<dbReference type="RefSeq" id="XP_066636629.1">
    <property type="nucleotide sequence ID" value="XM_066774062.1"/>
</dbReference>
<evidence type="ECO:0000256" key="2">
    <source>
        <dbReference type="ARBA" id="ARBA00004574"/>
    </source>
</evidence>
<dbReference type="Gene3D" id="3.30.1010.10">
    <property type="entry name" value="Phosphatidylinositol 3-kinase Catalytic Subunit, Chain A, domain 4"/>
    <property type="match status" value="1"/>
</dbReference>
<dbReference type="EMBL" id="JAJVCZ030000002">
    <property type="protein sequence ID" value="KAL0263600.1"/>
    <property type="molecule type" value="Genomic_DNA"/>
</dbReference>
<comment type="catalytic activity">
    <reaction evidence="18 20">
        <text>L-threonyl-[protein] + ATP = O-phospho-L-threonyl-[protein] + ADP + H(+)</text>
        <dbReference type="Rhea" id="RHEA:46608"/>
        <dbReference type="Rhea" id="RHEA-COMP:11060"/>
        <dbReference type="Rhea" id="RHEA-COMP:11605"/>
        <dbReference type="ChEBI" id="CHEBI:15378"/>
        <dbReference type="ChEBI" id="CHEBI:30013"/>
        <dbReference type="ChEBI" id="CHEBI:30616"/>
        <dbReference type="ChEBI" id="CHEBI:61977"/>
        <dbReference type="ChEBI" id="CHEBI:456216"/>
        <dbReference type="EC" id="2.7.11.1"/>
    </reaction>
</comment>
<evidence type="ECO:0000313" key="26">
    <source>
        <dbReference type="EMBL" id="OMP83175.1"/>
    </source>
</evidence>
<dbReference type="Pfam" id="PF00454">
    <property type="entry name" value="PI3_PI4_kinase"/>
    <property type="match status" value="1"/>
</dbReference>
<organism evidence="26 27">
    <name type="scientific">Diplodia seriata</name>
    <dbReference type="NCBI Taxonomy" id="420778"/>
    <lineage>
        <taxon>Eukaryota</taxon>
        <taxon>Fungi</taxon>
        <taxon>Dikarya</taxon>
        <taxon>Ascomycota</taxon>
        <taxon>Pezizomycotina</taxon>
        <taxon>Dothideomycetes</taxon>
        <taxon>Dothideomycetes incertae sedis</taxon>
        <taxon>Botryosphaeriales</taxon>
        <taxon>Botryosphaeriaceae</taxon>
        <taxon>Diplodia</taxon>
    </lineage>
</organism>
<evidence type="ECO:0000256" key="20">
    <source>
        <dbReference type="RuleBase" id="RU365027"/>
    </source>
</evidence>
<dbReference type="SMART" id="SM00146">
    <property type="entry name" value="PI3Kc"/>
    <property type="match status" value="1"/>
</dbReference>
<reference evidence="25 28" key="2">
    <citation type="submission" date="2024-02" db="EMBL/GenBank/DDBJ databases">
        <title>De novo assembly and annotation of 12 fungi associated with fruit tree decline syndrome in Ontario, Canada.</title>
        <authorList>
            <person name="Sulman M."/>
            <person name="Ellouze W."/>
            <person name="Ilyukhin E."/>
        </authorList>
    </citation>
    <scope>NUCLEOTIDE SEQUENCE [LARGE SCALE GENOMIC DNA]</scope>
    <source>
        <strain evidence="25 28">FDS-637</strain>
    </source>
</reference>